<feature type="domain" description="Phosphomannose isomerase type I catalytic" evidence="5">
    <location>
        <begin position="12"/>
        <end position="117"/>
    </location>
</feature>
<keyword evidence="2" id="KW-0862">Zinc</keyword>
<dbReference type="HOGENOM" id="CLU_020529_0_1_0"/>
<reference evidence="7 8" key="1">
    <citation type="journal article" date="2009" name="PLoS ONE">
        <title>Complete genome sequence of the aerobic CO-oxidizing thermophile Thermomicrobium roseum.</title>
        <authorList>
            <person name="Wu D."/>
            <person name="Raymond J."/>
            <person name="Wu M."/>
            <person name="Chatterji S."/>
            <person name="Ren Q."/>
            <person name="Graham J.E."/>
            <person name="Bryant D.A."/>
            <person name="Robb F."/>
            <person name="Colman A."/>
            <person name="Tallon L.J."/>
            <person name="Badger J.H."/>
            <person name="Madupu R."/>
            <person name="Ward N.L."/>
            <person name="Eisen J.A."/>
        </authorList>
    </citation>
    <scope>NUCLEOTIDE SEQUENCE [LARGE SCALE GENOMIC DNA]</scope>
    <source>
        <strain evidence="8">ATCC 27502 / DSM 5159 / P-2</strain>
        <plasmid evidence="7">unnamed</plasmid>
    </source>
</reference>
<gene>
    <name evidence="7" type="primary">manA</name>
    <name evidence="7" type="ordered locus">trd_A0482</name>
</gene>
<evidence type="ECO:0000256" key="2">
    <source>
        <dbReference type="ARBA" id="ARBA00022833"/>
    </source>
</evidence>
<dbReference type="eggNOG" id="COG1482">
    <property type="taxonomic scope" value="Bacteria"/>
</dbReference>
<evidence type="ECO:0000256" key="3">
    <source>
        <dbReference type="ARBA" id="ARBA00029741"/>
    </source>
</evidence>
<sequence length="367" mass="39436">MNAALLARPMLLEPVLVERPWGDQRLARYLGKSLPHGARIGESWETANEARVASGPLAGLTLRELVAQFGADLLGQRGMAASQPFGDFPLLIKLIDADDVLSVQVHPDDEQAAALGQRGKTEAWHILAAEPGAELIVGLAELLDPPALRLHIATGELPRVLAHLPVQPGDTVVVPAGTLHAIGPGILLYEIQEQSDITYRFYDWGRVDAQGRGRPLHIEEGLAVLRPERRAQRTQPLPLDDWRTVLAACRYFLLERWTIAGKRVFTRQPGQTPSILTCLEGTLAIQTDGDELHLVRGETALVPASVASLAVAGQATVLAASVPDLRQDIVIPLRAAGYDEAAIAQLAGDTGDLAHALAASEPGERRS</sequence>
<dbReference type="Gene3D" id="2.60.120.10">
    <property type="entry name" value="Jelly Rolls"/>
    <property type="match status" value="2"/>
</dbReference>
<evidence type="ECO:0000313" key="7">
    <source>
        <dbReference type="EMBL" id="ACM07193.1"/>
    </source>
</evidence>
<dbReference type="GO" id="GO:0008270">
    <property type="term" value="F:zinc ion binding"/>
    <property type="evidence" value="ECO:0007669"/>
    <property type="project" value="InterPro"/>
</dbReference>
<evidence type="ECO:0000256" key="4">
    <source>
        <dbReference type="ARBA" id="ARBA00030762"/>
    </source>
</evidence>
<dbReference type="Pfam" id="PF21621">
    <property type="entry name" value="MPI_cupin_dom"/>
    <property type="match status" value="1"/>
</dbReference>
<dbReference type="SUPFAM" id="SSF51182">
    <property type="entry name" value="RmlC-like cupins"/>
    <property type="match status" value="1"/>
</dbReference>
<dbReference type="InterPro" id="IPR011051">
    <property type="entry name" value="RmlC_Cupin_sf"/>
</dbReference>
<keyword evidence="8" id="KW-1185">Reference proteome</keyword>
<dbReference type="EMBL" id="CP001276">
    <property type="protein sequence ID" value="ACM07193.1"/>
    <property type="molecule type" value="Genomic_DNA"/>
</dbReference>
<evidence type="ECO:0000313" key="8">
    <source>
        <dbReference type="Proteomes" id="UP000000447"/>
    </source>
</evidence>
<dbReference type="Pfam" id="PF20511">
    <property type="entry name" value="PMI_typeI_cat"/>
    <property type="match status" value="1"/>
</dbReference>
<feature type="domain" description="Mannose-6-phosphate isomerase cupin" evidence="6">
    <location>
        <begin position="247"/>
        <end position="318"/>
    </location>
</feature>
<keyword evidence="7" id="KW-0614">Plasmid</keyword>
<protein>
    <recommendedName>
        <fullName evidence="3">Phosphohexomutase</fullName>
    </recommendedName>
    <alternativeName>
        <fullName evidence="4">Phosphomannose isomerase</fullName>
    </alternativeName>
</protein>
<evidence type="ECO:0000259" key="6">
    <source>
        <dbReference type="Pfam" id="PF21621"/>
    </source>
</evidence>
<evidence type="ECO:0000259" key="5">
    <source>
        <dbReference type="Pfam" id="PF20511"/>
    </source>
</evidence>
<dbReference type="InterPro" id="IPR014710">
    <property type="entry name" value="RmlC-like_jellyroll"/>
</dbReference>
<dbReference type="KEGG" id="tro:trd_A0482"/>
<dbReference type="InterPro" id="IPR049071">
    <property type="entry name" value="MPI_cupin_dom"/>
</dbReference>
<dbReference type="OrthoDB" id="9808275at2"/>
<dbReference type="CDD" id="cd07010">
    <property type="entry name" value="cupin_PMI_type_I_N_bac"/>
    <property type="match status" value="1"/>
</dbReference>
<organism evidence="7 8">
    <name type="scientific">Thermomicrobium roseum (strain ATCC 27502 / DSM 5159 / P-2)</name>
    <dbReference type="NCBI Taxonomy" id="309801"/>
    <lineage>
        <taxon>Bacteria</taxon>
        <taxon>Pseudomonadati</taxon>
        <taxon>Thermomicrobiota</taxon>
        <taxon>Thermomicrobia</taxon>
        <taxon>Thermomicrobiales</taxon>
        <taxon>Thermomicrobiaceae</taxon>
        <taxon>Thermomicrobium</taxon>
    </lineage>
</organism>
<evidence type="ECO:0000256" key="1">
    <source>
        <dbReference type="ARBA" id="ARBA00022723"/>
    </source>
</evidence>
<dbReference type="PANTHER" id="PTHR42742">
    <property type="entry name" value="TRANSCRIPTIONAL REPRESSOR MPRA"/>
    <property type="match status" value="1"/>
</dbReference>
<dbReference type="AlphaFoldDB" id="B9L3W9"/>
<keyword evidence="1" id="KW-0479">Metal-binding</keyword>
<geneLocation type="plasmid" evidence="8">
    <name>Tros</name>
</geneLocation>
<dbReference type="Proteomes" id="UP000000447">
    <property type="component" value="Plasmid unnamed"/>
</dbReference>
<dbReference type="InterPro" id="IPR046457">
    <property type="entry name" value="PMI_typeI_cat"/>
</dbReference>
<dbReference type="GO" id="GO:0004476">
    <property type="term" value="F:mannose-6-phosphate isomerase activity"/>
    <property type="evidence" value="ECO:0007669"/>
    <property type="project" value="InterPro"/>
</dbReference>
<dbReference type="PANTHER" id="PTHR42742:SF3">
    <property type="entry name" value="FRUCTOKINASE"/>
    <property type="match status" value="1"/>
</dbReference>
<name>B9L3W9_THERP</name>
<keyword evidence="7" id="KW-0413">Isomerase</keyword>
<accession>B9L3W9</accession>
<dbReference type="RefSeq" id="WP_012643180.1">
    <property type="nucleotide sequence ID" value="NC_011961.1"/>
</dbReference>
<proteinExistence type="predicted"/>
<dbReference type="InterPro" id="IPR051804">
    <property type="entry name" value="Carb_Metab_Reg_Kinase/Isom"/>
</dbReference>